<dbReference type="PANTHER" id="PTHR31099:SF44">
    <property type="entry name" value="DUF4283 DOMAIN-CONTAINING PROTEIN"/>
    <property type="match status" value="1"/>
</dbReference>
<dbReference type="HOGENOM" id="CLU_298159_0_0_1"/>
<evidence type="ECO:0000313" key="2">
    <source>
        <dbReference type="Proteomes" id="UP000032141"/>
    </source>
</evidence>
<evidence type="ECO:0000313" key="1">
    <source>
        <dbReference type="EnsemblPlants" id="Bo9g081930.1"/>
    </source>
</evidence>
<organism evidence="1 2">
    <name type="scientific">Brassica oleracea var. oleracea</name>
    <dbReference type="NCBI Taxonomy" id="109376"/>
    <lineage>
        <taxon>Eukaryota</taxon>
        <taxon>Viridiplantae</taxon>
        <taxon>Streptophyta</taxon>
        <taxon>Embryophyta</taxon>
        <taxon>Tracheophyta</taxon>
        <taxon>Spermatophyta</taxon>
        <taxon>Magnoliopsida</taxon>
        <taxon>eudicotyledons</taxon>
        <taxon>Gunneridae</taxon>
        <taxon>Pentapetalae</taxon>
        <taxon>rosids</taxon>
        <taxon>malvids</taxon>
        <taxon>Brassicales</taxon>
        <taxon>Brassicaceae</taxon>
        <taxon>Brassiceae</taxon>
        <taxon>Brassica</taxon>
    </lineage>
</organism>
<protein>
    <submittedName>
        <fullName evidence="1">Uncharacterized protein</fullName>
    </submittedName>
</protein>
<reference evidence="1" key="2">
    <citation type="submission" date="2015-03" db="UniProtKB">
        <authorList>
            <consortium name="EnsemblPlants"/>
        </authorList>
    </citation>
    <scope>IDENTIFICATION</scope>
</reference>
<sequence>MIAFSSVRRSPVNVMSRVRAWSLRSDRAWLVRVYKMSSRKKTSKRGTSRGSSSNGVHDELLVPKIEFVPHSIDPAENEAWWTAIYGALATFFRPSGCSTEIRTRWNFRFLVVEGYFTCYEAFEVRCRLWFPIPEVIVRVVDRFEVSISQLNPISIHYLIDVVILSYEHGLSLTADHFKARFRLQLVSKPDNYQLVPRNFMSVVKGFVSNFNSWKKFFFFFRISAASIEESCIPLFRSKPNDGPFINPIPPFPEDTIAVRDLLRNGPFFWTSFTSGRVQKALRLAHPGPEVGVETCSGYEPDGPNPCAVSAGETKVRSSKGKDIDLGDIEFSVDDSILPGWDPDLAYGDGSGTSEVPIPDFDDFFAGLPSGFDPPPPVDESGRSKVVAEGSHIINGGLNSLGSALEASHREAMVYRFKAEKDLARMQNEILERNSKLARDNERAVRRAEQKGKREIVEVMRCRTSQFQTEYGNLKDAYTLVGDYRECRGSVGTLWKTQADDYVFEEEMRDMKGGMKDHAHAEALIAPIDGRIKGFWDPVPVSPDTVETTTEFAGDGEEVDRPADVFGAALSGNFYFDPARPRFTLGFKVCAVTSRLSIFLLRFLHDSYRFKVRDSVAALAGALAAETSAAGVWRLVSLPPLRGVCMLSVSSVDMSGAASVEESCIPLFRSKPNDGPFINPIPPFPEDTIAVRDLLRNGPFFWTSFTSGRVQKALRLAHPGPEVGVETCSGYEPDGPNPCAVSAGETKVRSSKGKDIDLGDIEFSVDDSILPGWDPDLAYGDGSGTSEVPIPDFDDFFAGLPSGFDPPPPVDESGRSKVVAEGSHIINGGLNSLGSALEASHREAMVYRFKAEKDLARMQNEILERNSKLARDNERAVRRAEQKGKREIVEVMRCRTSQFQTEYGNLKDAYTLVGDYRECRGSVGTLWKTQADDYVFEEEMRDMKGGMKDHAHAEALIAPIDGMIQGFWDPVPVSPDTVETTTEFAGDGEEVDRPADVFGAALSGNFYFDP</sequence>
<reference evidence="1 2" key="1">
    <citation type="journal article" date="2014" name="Genome Biol.">
        <title>Transcriptome and methylome profiling reveals relics of genome dominance in the mesopolyploid Brassica oleracea.</title>
        <authorList>
            <person name="Parkin I.A."/>
            <person name="Koh C."/>
            <person name="Tang H."/>
            <person name="Robinson S.J."/>
            <person name="Kagale S."/>
            <person name="Clarke W.E."/>
            <person name="Town C.D."/>
            <person name="Nixon J."/>
            <person name="Krishnakumar V."/>
            <person name="Bidwell S.L."/>
            <person name="Denoeud F."/>
            <person name="Belcram H."/>
            <person name="Links M.G."/>
            <person name="Just J."/>
            <person name="Clarke C."/>
            <person name="Bender T."/>
            <person name="Huebert T."/>
            <person name="Mason A.S."/>
            <person name="Pires J.C."/>
            <person name="Barker G."/>
            <person name="Moore J."/>
            <person name="Walley P.G."/>
            <person name="Manoli S."/>
            <person name="Batley J."/>
            <person name="Edwards D."/>
            <person name="Nelson M.N."/>
            <person name="Wang X."/>
            <person name="Paterson A.H."/>
            <person name="King G."/>
            <person name="Bancroft I."/>
            <person name="Chalhoub B."/>
            <person name="Sharpe A.G."/>
        </authorList>
    </citation>
    <scope>NUCLEOTIDE SEQUENCE</scope>
    <source>
        <strain evidence="1 2">cv. TO1000</strain>
    </source>
</reference>
<dbReference type="Gramene" id="Bo9g081930.1">
    <property type="protein sequence ID" value="Bo9g081930.1"/>
    <property type="gene ID" value="Bo9g081930"/>
</dbReference>
<dbReference type="AlphaFoldDB" id="A0A0D3E8I4"/>
<name>A0A0D3E8I4_BRAOL</name>
<dbReference type="Proteomes" id="UP000032141">
    <property type="component" value="Chromosome C9"/>
</dbReference>
<proteinExistence type="predicted"/>
<dbReference type="OMA" id="EVMRCRT"/>
<keyword evidence="2" id="KW-1185">Reference proteome</keyword>
<dbReference type="eggNOG" id="ENOG502RRIK">
    <property type="taxonomic scope" value="Eukaryota"/>
</dbReference>
<dbReference type="EnsemblPlants" id="Bo9g081930.1">
    <property type="protein sequence ID" value="Bo9g081930.1"/>
    <property type="gene ID" value="Bo9g081930"/>
</dbReference>
<accession>A0A0D3E8I4</accession>
<dbReference type="PANTHER" id="PTHR31099">
    <property type="entry name" value="OS06G0165300 PROTEIN"/>
    <property type="match status" value="1"/>
</dbReference>